<organism evidence="9 10">
    <name type="scientific">Tenacibaculum adriaticum</name>
    <dbReference type="NCBI Taxonomy" id="413713"/>
    <lineage>
        <taxon>Bacteria</taxon>
        <taxon>Pseudomonadati</taxon>
        <taxon>Bacteroidota</taxon>
        <taxon>Flavobacteriia</taxon>
        <taxon>Flavobacteriales</taxon>
        <taxon>Flavobacteriaceae</taxon>
        <taxon>Tenacibaculum</taxon>
    </lineage>
</organism>
<evidence type="ECO:0000256" key="3">
    <source>
        <dbReference type="ARBA" id="ARBA00008766"/>
    </source>
</evidence>
<dbReference type="CDD" id="cd01087">
    <property type="entry name" value="Prolidase"/>
    <property type="match status" value="1"/>
</dbReference>
<dbReference type="Proteomes" id="UP000323136">
    <property type="component" value="Unassembled WGS sequence"/>
</dbReference>
<evidence type="ECO:0000256" key="5">
    <source>
        <dbReference type="ARBA" id="ARBA00022723"/>
    </source>
</evidence>
<keyword evidence="9" id="KW-0645">Protease</keyword>
<dbReference type="Pfam" id="PF05195">
    <property type="entry name" value="AMP_N"/>
    <property type="match status" value="1"/>
</dbReference>
<dbReference type="AlphaFoldDB" id="A0A5S5DVB4"/>
<evidence type="ECO:0000256" key="6">
    <source>
        <dbReference type="ARBA" id="ARBA00022801"/>
    </source>
</evidence>
<dbReference type="GO" id="GO:0006508">
    <property type="term" value="P:proteolysis"/>
    <property type="evidence" value="ECO:0007669"/>
    <property type="project" value="TreeGrafter"/>
</dbReference>
<dbReference type="EC" id="3.4.11.9" evidence="4"/>
<dbReference type="InterPro" id="IPR029149">
    <property type="entry name" value="Creatin/AminoP/Spt16_N"/>
</dbReference>
<dbReference type="InterPro" id="IPR000994">
    <property type="entry name" value="Pept_M24"/>
</dbReference>
<dbReference type="InterPro" id="IPR036005">
    <property type="entry name" value="Creatinase/aminopeptidase-like"/>
</dbReference>
<dbReference type="PANTHER" id="PTHR43226:SF4">
    <property type="entry name" value="XAA-PRO AMINOPEPTIDASE 3"/>
    <property type="match status" value="1"/>
</dbReference>
<proteinExistence type="inferred from homology"/>
<dbReference type="Gene3D" id="3.90.230.10">
    <property type="entry name" value="Creatinase/methionine aminopeptidase superfamily"/>
    <property type="match status" value="1"/>
</dbReference>
<protein>
    <recommendedName>
        <fullName evidence="4">Xaa-Pro aminopeptidase</fullName>
        <ecNumber evidence="4">3.4.11.9</ecNumber>
    </recommendedName>
</protein>
<keyword evidence="7" id="KW-0464">Manganese</keyword>
<dbReference type="SUPFAM" id="SSF53092">
    <property type="entry name" value="Creatinase/prolidase N-terminal domain"/>
    <property type="match status" value="1"/>
</dbReference>
<evidence type="ECO:0000256" key="2">
    <source>
        <dbReference type="ARBA" id="ARBA00001936"/>
    </source>
</evidence>
<comment type="caution">
    <text evidence="9">The sequence shown here is derived from an EMBL/GenBank/DDBJ whole genome shotgun (WGS) entry which is preliminary data.</text>
</comment>
<evidence type="ECO:0000256" key="4">
    <source>
        <dbReference type="ARBA" id="ARBA00012574"/>
    </source>
</evidence>
<comment type="similarity">
    <text evidence="3">Belongs to the peptidase M24B family.</text>
</comment>
<dbReference type="Pfam" id="PF00557">
    <property type="entry name" value="Peptidase_M24"/>
    <property type="match status" value="1"/>
</dbReference>
<evidence type="ECO:0000256" key="1">
    <source>
        <dbReference type="ARBA" id="ARBA00001424"/>
    </source>
</evidence>
<accession>A0A5S5DVB4</accession>
<evidence type="ECO:0000313" key="9">
    <source>
        <dbReference type="EMBL" id="TYP99785.1"/>
    </source>
</evidence>
<reference evidence="9 10" key="1">
    <citation type="submission" date="2019-07" db="EMBL/GenBank/DDBJ databases">
        <title>Genomic Encyclopedia of Type Strains, Phase IV (KMG-IV): sequencing the most valuable type-strain genomes for metagenomic binning, comparative biology and taxonomic classification.</title>
        <authorList>
            <person name="Goeker M."/>
        </authorList>
    </citation>
    <scope>NUCLEOTIDE SEQUENCE [LARGE SCALE GENOMIC DNA]</scope>
    <source>
        <strain evidence="9 10">DSM 18961</strain>
    </source>
</reference>
<keyword evidence="10" id="KW-1185">Reference proteome</keyword>
<dbReference type="InterPro" id="IPR007865">
    <property type="entry name" value="Aminopep_P_N"/>
</dbReference>
<gene>
    <name evidence="9" type="ORF">C7447_101390</name>
</gene>
<comment type="cofactor">
    <cofactor evidence="2">
        <name>Mn(2+)</name>
        <dbReference type="ChEBI" id="CHEBI:29035"/>
    </cofactor>
</comment>
<comment type="catalytic activity">
    <reaction evidence="1">
        <text>Release of any N-terminal amino acid, including proline, that is linked to proline, even from a dipeptide or tripeptide.</text>
        <dbReference type="EC" id="3.4.11.9"/>
    </reaction>
</comment>
<dbReference type="SUPFAM" id="SSF55920">
    <property type="entry name" value="Creatinase/aminopeptidase"/>
    <property type="match status" value="1"/>
</dbReference>
<evidence type="ECO:0000256" key="7">
    <source>
        <dbReference type="ARBA" id="ARBA00023211"/>
    </source>
</evidence>
<dbReference type="EMBL" id="VNIA01000001">
    <property type="protein sequence ID" value="TYP99785.1"/>
    <property type="molecule type" value="Genomic_DNA"/>
</dbReference>
<dbReference type="SMART" id="SM01011">
    <property type="entry name" value="AMP_N"/>
    <property type="match status" value="1"/>
</dbReference>
<evidence type="ECO:0000259" key="8">
    <source>
        <dbReference type="SMART" id="SM01011"/>
    </source>
</evidence>
<dbReference type="OrthoDB" id="9806388at2"/>
<keyword evidence="5" id="KW-0479">Metal-binding</keyword>
<dbReference type="InterPro" id="IPR052433">
    <property type="entry name" value="X-Pro_dipept-like"/>
</dbReference>
<dbReference type="GO" id="GO:0070006">
    <property type="term" value="F:metalloaminopeptidase activity"/>
    <property type="evidence" value="ECO:0007669"/>
    <property type="project" value="InterPro"/>
</dbReference>
<name>A0A5S5DVB4_9FLAO</name>
<keyword evidence="6" id="KW-0378">Hydrolase</keyword>
<dbReference type="RefSeq" id="WP_148868491.1">
    <property type="nucleotide sequence ID" value="NZ_VNIA01000001.1"/>
</dbReference>
<dbReference type="GO" id="GO:0030145">
    <property type="term" value="F:manganese ion binding"/>
    <property type="evidence" value="ECO:0007669"/>
    <property type="project" value="InterPro"/>
</dbReference>
<keyword evidence="9" id="KW-0031">Aminopeptidase</keyword>
<sequence>MKYLPINRDLFIKNRKNFMAQMKSNSLAVFNSNDIYPVSADSTLPFEQHRDIFYLSGVDQEESILVLFPNCPKEDLREVLFLRETNEHIAVWEGEKLNKEKALETSGIKTVYWLQDLEKVMAEMMALADTVYINTNEHYRAKIETETREARFTKWLLEKYPAHTVAKSNPILQRLRSVKDTIELDLMQKACNITEKGFRRILNFVKPDVWEYEIEAELMHEFLRNRSKGFAYTPIIASGNNANVLHYIENNQQCKAGDLILFDIAAEYANYKSDLSRTIPVSGRYTERQLAVYNAVNRVKKEATKMLTPGTLWADYHVEVGKIMTSELLGLGLIDKTDVKNEDPNWPAYKKYFMHGTSHHIGLDTHDYGLLHEPMQANMVFTVEPGIYIPEEGFGIRLEDDVVVQEKGEPFNLMQNIPIEAEEIEDLMNQ</sequence>
<dbReference type="Gene3D" id="3.40.350.10">
    <property type="entry name" value="Creatinase/prolidase N-terminal domain"/>
    <property type="match status" value="1"/>
</dbReference>
<feature type="domain" description="Aminopeptidase P N-terminal" evidence="8">
    <location>
        <begin position="6"/>
        <end position="142"/>
    </location>
</feature>
<dbReference type="PANTHER" id="PTHR43226">
    <property type="entry name" value="XAA-PRO AMINOPEPTIDASE 3"/>
    <property type="match status" value="1"/>
</dbReference>
<evidence type="ECO:0000313" key="10">
    <source>
        <dbReference type="Proteomes" id="UP000323136"/>
    </source>
</evidence>